<feature type="transmembrane region" description="Helical" evidence="1">
    <location>
        <begin position="21"/>
        <end position="39"/>
    </location>
</feature>
<keyword evidence="1" id="KW-0812">Transmembrane</keyword>
<keyword evidence="3" id="KW-1185">Reference proteome</keyword>
<dbReference type="Proteomes" id="UP001324634">
    <property type="component" value="Chromosome"/>
</dbReference>
<dbReference type="RefSeq" id="WP_321394360.1">
    <property type="nucleotide sequence ID" value="NZ_CP139487.1"/>
</dbReference>
<feature type="transmembrane region" description="Helical" evidence="1">
    <location>
        <begin position="45"/>
        <end position="62"/>
    </location>
</feature>
<dbReference type="AlphaFoldDB" id="A0AAX4HNC2"/>
<evidence type="ECO:0000313" key="3">
    <source>
        <dbReference type="Proteomes" id="UP001324634"/>
    </source>
</evidence>
<keyword evidence="1" id="KW-0472">Membrane</keyword>
<evidence type="ECO:0000256" key="1">
    <source>
        <dbReference type="SAM" id="Phobius"/>
    </source>
</evidence>
<accession>A0AAX4HNC2</accession>
<keyword evidence="1" id="KW-1133">Transmembrane helix</keyword>
<name>A0AAX4HNC2_9BACT</name>
<protein>
    <submittedName>
        <fullName evidence="2">Uncharacterized protein</fullName>
    </submittedName>
</protein>
<gene>
    <name evidence="2" type="ORF">SOO65_19190</name>
</gene>
<evidence type="ECO:0000313" key="2">
    <source>
        <dbReference type="EMBL" id="WPU64822.1"/>
    </source>
</evidence>
<proteinExistence type="predicted"/>
<reference evidence="2 3" key="1">
    <citation type="submission" date="2023-11" db="EMBL/GenBank/DDBJ databases">
        <title>Peredibacter starrii A3.12.</title>
        <authorList>
            <person name="Mitchell R.J."/>
        </authorList>
    </citation>
    <scope>NUCLEOTIDE SEQUENCE [LARGE SCALE GENOMIC DNA]</scope>
    <source>
        <strain evidence="2 3">A3.12</strain>
    </source>
</reference>
<organism evidence="2 3">
    <name type="scientific">Peredibacter starrii</name>
    <dbReference type="NCBI Taxonomy" id="28202"/>
    <lineage>
        <taxon>Bacteria</taxon>
        <taxon>Pseudomonadati</taxon>
        <taxon>Bdellovibrionota</taxon>
        <taxon>Bacteriovoracia</taxon>
        <taxon>Bacteriovoracales</taxon>
        <taxon>Bacteriovoracaceae</taxon>
        <taxon>Peredibacter</taxon>
    </lineage>
</organism>
<dbReference type="KEGG" id="psti:SOO65_19190"/>
<dbReference type="EMBL" id="CP139487">
    <property type="protein sequence ID" value="WPU64822.1"/>
    <property type="molecule type" value="Genomic_DNA"/>
</dbReference>
<sequence>MSNKVTKTKVAAMNLASADGSAAIGTYSAFAAFGIATAGNLTGNMYAAVGTTALALIAFLGFKKYLDES</sequence>